<dbReference type="EMBL" id="JAVDUJ010000001">
    <property type="protein sequence ID" value="MDR6939502.1"/>
    <property type="molecule type" value="Genomic_DNA"/>
</dbReference>
<dbReference type="PANTHER" id="PTHR42709">
    <property type="entry name" value="ALKALINE PHOSPHATASE LIKE PROTEIN"/>
    <property type="match status" value="1"/>
</dbReference>
<dbReference type="RefSeq" id="WP_309956213.1">
    <property type="nucleotide sequence ID" value="NZ_JAVDUJ010000001.1"/>
</dbReference>
<dbReference type="InterPro" id="IPR032816">
    <property type="entry name" value="VTT_dom"/>
</dbReference>
<evidence type="ECO:0000256" key="2">
    <source>
        <dbReference type="ARBA" id="ARBA00010792"/>
    </source>
</evidence>
<feature type="transmembrane region" description="Helical" evidence="7">
    <location>
        <begin position="85"/>
        <end position="104"/>
    </location>
</feature>
<evidence type="ECO:0000256" key="1">
    <source>
        <dbReference type="ARBA" id="ARBA00004651"/>
    </source>
</evidence>
<evidence type="ECO:0000259" key="8">
    <source>
        <dbReference type="Pfam" id="PF09335"/>
    </source>
</evidence>
<comment type="similarity">
    <text evidence="2">Belongs to the DedA family.</text>
</comment>
<evidence type="ECO:0000256" key="5">
    <source>
        <dbReference type="ARBA" id="ARBA00022989"/>
    </source>
</evidence>
<sequence>MHKIIPLTTALSPILATASATNSNDGGIFGKIAELAVTIIESLGGIGIAILIALENIFPPIPSEAILPLAGFTASKGTSFSLFEAIAWATAGSLIGAFALYGIARLFGRKRTRWFLGKLPFMETSDIDKTEAFFEKHERSAVFFGRMLPIFRSLISLPAGVVKMSLPLFTVFTAIGSAIWNTVLIGAGYALGENWNEVAVYLGVFSKIVLGVILIAAIVWIVKKIQARKQRKISTDSPDADLG</sequence>
<evidence type="ECO:0000256" key="7">
    <source>
        <dbReference type="SAM" id="Phobius"/>
    </source>
</evidence>
<name>A0ABU1T295_9ACTO</name>
<gene>
    <name evidence="9" type="ORF">J2S36_001045</name>
</gene>
<comment type="caution">
    <text evidence="9">The sequence shown here is derived from an EMBL/GenBank/DDBJ whole genome shotgun (WGS) entry which is preliminary data.</text>
</comment>
<keyword evidence="3" id="KW-1003">Cell membrane</keyword>
<feature type="transmembrane region" description="Helical" evidence="7">
    <location>
        <begin position="166"/>
        <end position="192"/>
    </location>
</feature>
<accession>A0ABU1T295</accession>
<keyword evidence="10" id="KW-1185">Reference proteome</keyword>
<dbReference type="PANTHER" id="PTHR42709:SF6">
    <property type="entry name" value="UNDECAPRENYL PHOSPHATE TRANSPORTER A"/>
    <property type="match status" value="1"/>
</dbReference>
<evidence type="ECO:0000313" key="9">
    <source>
        <dbReference type="EMBL" id="MDR6939502.1"/>
    </source>
</evidence>
<feature type="transmembrane region" description="Helical" evidence="7">
    <location>
        <begin position="198"/>
        <end position="222"/>
    </location>
</feature>
<keyword evidence="5 7" id="KW-1133">Transmembrane helix</keyword>
<dbReference type="InterPro" id="IPR051311">
    <property type="entry name" value="DedA_domain"/>
</dbReference>
<evidence type="ECO:0000256" key="6">
    <source>
        <dbReference type="ARBA" id="ARBA00023136"/>
    </source>
</evidence>
<evidence type="ECO:0000313" key="10">
    <source>
        <dbReference type="Proteomes" id="UP001266099"/>
    </source>
</evidence>
<keyword evidence="4 7" id="KW-0812">Transmembrane</keyword>
<dbReference type="Pfam" id="PF09335">
    <property type="entry name" value="VTT_dom"/>
    <property type="match status" value="1"/>
</dbReference>
<protein>
    <submittedName>
        <fullName evidence="9">Membrane protein DedA with SNARE-associated domain</fullName>
    </submittedName>
</protein>
<evidence type="ECO:0000256" key="3">
    <source>
        <dbReference type="ARBA" id="ARBA00022475"/>
    </source>
</evidence>
<keyword evidence="6 7" id="KW-0472">Membrane</keyword>
<dbReference type="Proteomes" id="UP001266099">
    <property type="component" value="Unassembled WGS sequence"/>
</dbReference>
<reference evidence="9 10" key="1">
    <citation type="submission" date="2023-07" db="EMBL/GenBank/DDBJ databases">
        <title>Sequencing the genomes of 1000 actinobacteria strains.</title>
        <authorList>
            <person name="Klenk H.-P."/>
        </authorList>
    </citation>
    <scope>NUCLEOTIDE SEQUENCE [LARGE SCALE GENOMIC DNA]</scope>
    <source>
        <strain evidence="9 10">DSM 15539</strain>
    </source>
</reference>
<comment type="subcellular location">
    <subcellularLocation>
        <location evidence="1">Cell membrane</location>
        <topology evidence="1">Multi-pass membrane protein</topology>
    </subcellularLocation>
</comment>
<organism evidence="9 10">
    <name type="scientific">Arcanobacterium hippocoleae</name>
    <dbReference type="NCBI Taxonomy" id="149017"/>
    <lineage>
        <taxon>Bacteria</taxon>
        <taxon>Bacillati</taxon>
        <taxon>Actinomycetota</taxon>
        <taxon>Actinomycetes</taxon>
        <taxon>Actinomycetales</taxon>
        <taxon>Actinomycetaceae</taxon>
        <taxon>Arcanobacterium</taxon>
    </lineage>
</organism>
<proteinExistence type="inferred from homology"/>
<feature type="domain" description="VTT" evidence="8">
    <location>
        <begin position="61"/>
        <end position="189"/>
    </location>
</feature>
<evidence type="ECO:0000256" key="4">
    <source>
        <dbReference type="ARBA" id="ARBA00022692"/>
    </source>
</evidence>